<keyword evidence="5" id="KW-1185">Reference proteome</keyword>
<proteinExistence type="predicted"/>
<dbReference type="Proteomes" id="UP001610063">
    <property type="component" value="Unassembled WGS sequence"/>
</dbReference>
<feature type="chain" id="PRO_5046205783" evidence="2">
    <location>
        <begin position="27"/>
        <end position="420"/>
    </location>
</feature>
<dbReference type="EMBL" id="JBIPKE010000020">
    <property type="protein sequence ID" value="MFH6985786.1"/>
    <property type="molecule type" value="Genomic_DNA"/>
</dbReference>
<name>A0ABW7NDZ5_9BACT</name>
<dbReference type="SUPFAM" id="SSF74853">
    <property type="entry name" value="Lamin A/C globular tail domain"/>
    <property type="match status" value="2"/>
</dbReference>
<evidence type="ECO:0000256" key="1">
    <source>
        <dbReference type="SAM" id="MobiDB-lite"/>
    </source>
</evidence>
<dbReference type="InterPro" id="IPR001322">
    <property type="entry name" value="Lamin_tail_dom"/>
</dbReference>
<dbReference type="InterPro" id="IPR036415">
    <property type="entry name" value="Lamin_tail_dom_sf"/>
</dbReference>
<evidence type="ECO:0000259" key="3">
    <source>
        <dbReference type="PROSITE" id="PS51841"/>
    </source>
</evidence>
<feature type="signal peptide" evidence="2">
    <location>
        <begin position="1"/>
        <end position="26"/>
    </location>
</feature>
<dbReference type="Gene3D" id="2.60.40.1260">
    <property type="entry name" value="Lamin Tail domain"/>
    <property type="match status" value="1"/>
</dbReference>
<evidence type="ECO:0000313" key="5">
    <source>
        <dbReference type="Proteomes" id="UP001610063"/>
    </source>
</evidence>
<keyword evidence="2" id="KW-0732">Signal</keyword>
<dbReference type="PROSITE" id="PS51257">
    <property type="entry name" value="PROKAR_LIPOPROTEIN"/>
    <property type="match status" value="1"/>
</dbReference>
<reference evidence="4 5" key="1">
    <citation type="journal article" date="2013" name="Int. J. Syst. Evol. Microbiol.">
        <title>Marinoscillum luteum sp. nov., isolated from marine sediment.</title>
        <authorList>
            <person name="Cha I.T."/>
            <person name="Park S.J."/>
            <person name="Kim S.J."/>
            <person name="Kim J.G."/>
            <person name="Jung M.Y."/>
            <person name="Shin K.S."/>
            <person name="Kwon K.K."/>
            <person name="Yang S.H."/>
            <person name="Seo Y.S."/>
            <person name="Rhee S.K."/>
        </authorList>
    </citation>
    <scope>NUCLEOTIDE SEQUENCE [LARGE SCALE GENOMIC DNA]</scope>
    <source>
        <strain evidence="4 5">KCTC 23939</strain>
    </source>
</reference>
<feature type="region of interest" description="Disordered" evidence="1">
    <location>
        <begin position="395"/>
        <end position="420"/>
    </location>
</feature>
<gene>
    <name evidence="4" type="ORF">ACHKAR_20195</name>
</gene>
<dbReference type="PROSITE" id="PS51841">
    <property type="entry name" value="LTD"/>
    <property type="match status" value="2"/>
</dbReference>
<sequence length="420" mass="44253">MLISSKIYRFTFLLSLFSLLLTIACGGGDGDDEPEPTAEGILINEIVASGDDWIELYNALETSKDLSGYTISDSGNEYELPAGTTIAARGFVVLLCNDLGTGLNTNFKLSSSGESVSLKNAAGTLIDQVEFPNLDNGQSYARFPDGADLWQITGVTTQGESNGSDGAPAINSISRSPLVPALNENVVVTAELISTTGVASVKLFHRFNGSAFSEVAMTLQSGTSYTGTIPGMATEGTVEYYVEAVGTNGSSSFKPASAPGNTDDYLLNTDPLPRLVINEFMASNTACCPDTDSGEDEFDDWIEIHNLGATAVNLADMYFSDDKDNPFGDKISDDDAAATTIPAGGYLVFWADGSTSQGPTHLNFSLSADGEDIGLFYIDGRTIDAYTFGAQSENVSWGRTTDGGDTWGAQATPTPGQANQ</sequence>
<feature type="domain" description="LTD" evidence="3">
    <location>
        <begin position="35"/>
        <end position="133"/>
    </location>
</feature>
<accession>A0ABW7NDZ5</accession>
<protein>
    <submittedName>
        <fullName evidence="4">Lamin tail domain-containing protein</fullName>
    </submittedName>
</protein>
<feature type="compositionally biased region" description="Low complexity" evidence="1">
    <location>
        <begin position="397"/>
        <end position="408"/>
    </location>
</feature>
<comment type="caution">
    <text evidence="4">The sequence shown here is derived from an EMBL/GenBank/DDBJ whole genome shotgun (WGS) entry which is preliminary data.</text>
</comment>
<evidence type="ECO:0000313" key="4">
    <source>
        <dbReference type="EMBL" id="MFH6985786.1"/>
    </source>
</evidence>
<dbReference type="Pfam" id="PF00932">
    <property type="entry name" value="LTD"/>
    <property type="match status" value="2"/>
</dbReference>
<evidence type="ECO:0000256" key="2">
    <source>
        <dbReference type="SAM" id="SignalP"/>
    </source>
</evidence>
<feature type="compositionally biased region" description="Polar residues" evidence="1">
    <location>
        <begin position="409"/>
        <end position="420"/>
    </location>
</feature>
<feature type="domain" description="LTD" evidence="3">
    <location>
        <begin position="249"/>
        <end position="390"/>
    </location>
</feature>
<organism evidence="4 5">
    <name type="scientific">Marinoscillum luteum</name>
    <dbReference type="NCBI Taxonomy" id="861051"/>
    <lineage>
        <taxon>Bacteria</taxon>
        <taxon>Pseudomonadati</taxon>
        <taxon>Bacteroidota</taxon>
        <taxon>Cytophagia</taxon>
        <taxon>Cytophagales</taxon>
        <taxon>Reichenbachiellaceae</taxon>
        <taxon>Marinoscillum</taxon>
    </lineage>
</organism>
<dbReference type="RefSeq" id="WP_395419194.1">
    <property type="nucleotide sequence ID" value="NZ_JBIPKE010000020.1"/>
</dbReference>